<dbReference type="EMBL" id="JAYMYQ010000004">
    <property type="protein sequence ID" value="KAK7338985.1"/>
    <property type="molecule type" value="Genomic_DNA"/>
</dbReference>
<protein>
    <submittedName>
        <fullName evidence="1">Uncharacterized protein</fullName>
    </submittedName>
</protein>
<accession>A0AAN9LMV8</accession>
<proteinExistence type="predicted"/>
<keyword evidence="2" id="KW-1185">Reference proteome</keyword>
<evidence type="ECO:0000313" key="2">
    <source>
        <dbReference type="Proteomes" id="UP001367508"/>
    </source>
</evidence>
<evidence type="ECO:0000313" key="1">
    <source>
        <dbReference type="EMBL" id="KAK7338985.1"/>
    </source>
</evidence>
<sequence>MNENNSAAHHDGLDVITWLISERHDLTSTYPFLSTEAQEKENLQDACNEEMSSIRRLHEAFERQVER</sequence>
<dbReference type="AlphaFoldDB" id="A0AAN9LMV8"/>
<gene>
    <name evidence="1" type="ORF">VNO77_19621</name>
</gene>
<comment type="caution">
    <text evidence="1">The sequence shown here is derived from an EMBL/GenBank/DDBJ whole genome shotgun (WGS) entry which is preliminary data.</text>
</comment>
<organism evidence="1 2">
    <name type="scientific">Canavalia gladiata</name>
    <name type="common">Sword bean</name>
    <name type="synonym">Dolichos gladiatus</name>
    <dbReference type="NCBI Taxonomy" id="3824"/>
    <lineage>
        <taxon>Eukaryota</taxon>
        <taxon>Viridiplantae</taxon>
        <taxon>Streptophyta</taxon>
        <taxon>Embryophyta</taxon>
        <taxon>Tracheophyta</taxon>
        <taxon>Spermatophyta</taxon>
        <taxon>Magnoliopsida</taxon>
        <taxon>eudicotyledons</taxon>
        <taxon>Gunneridae</taxon>
        <taxon>Pentapetalae</taxon>
        <taxon>rosids</taxon>
        <taxon>fabids</taxon>
        <taxon>Fabales</taxon>
        <taxon>Fabaceae</taxon>
        <taxon>Papilionoideae</taxon>
        <taxon>50 kb inversion clade</taxon>
        <taxon>NPAAA clade</taxon>
        <taxon>indigoferoid/millettioid clade</taxon>
        <taxon>Phaseoleae</taxon>
        <taxon>Canavalia</taxon>
    </lineage>
</organism>
<reference evidence="1 2" key="1">
    <citation type="submission" date="2024-01" db="EMBL/GenBank/DDBJ databases">
        <title>The genomes of 5 underutilized Papilionoideae crops provide insights into root nodulation and disease resistanc.</title>
        <authorList>
            <person name="Jiang F."/>
        </authorList>
    </citation>
    <scope>NUCLEOTIDE SEQUENCE [LARGE SCALE GENOMIC DNA]</scope>
    <source>
        <strain evidence="1">LVBAO_FW01</strain>
        <tissue evidence="1">Leaves</tissue>
    </source>
</reference>
<name>A0AAN9LMV8_CANGL</name>
<dbReference type="Proteomes" id="UP001367508">
    <property type="component" value="Unassembled WGS sequence"/>
</dbReference>